<dbReference type="EMBL" id="JAGTXB010000014">
    <property type="protein sequence ID" value="MBS0030352.1"/>
    <property type="molecule type" value="Genomic_DNA"/>
</dbReference>
<dbReference type="RefSeq" id="WP_211975493.1">
    <property type="nucleotide sequence ID" value="NZ_CBFHAM010000008.1"/>
</dbReference>
<comment type="caution">
    <text evidence="1">The sequence shown here is derived from an EMBL/GenBank/DDBJ whole genome shotgun (WGS) entry which is preliminary data.</text>
</comment>
<keyword evidence="2" id="KW-1185">Reference proteome</keyword>
<reference evidence="1 2" key="1">
    <citation type="submission" date="2021-04" db="EMBL/GenBank/DDBJ databases">
        <title>Chitinophaga sp. nov., isolated from the rhizosphere soil.</title>
        <authorList>
            <person name="He S."/>
        </authorList>
    </citation>
    <scope>NUCLEOTIDE SEQUENCE [LARGE SCALE GENOMIC DNA]</scope>
    <source>
        <strain evidence="1 2">2R12</strain>
    </source>
</reference>
<evidence type="ECO:0000313" key="2">
    <source>
        <dbReference type="Proteomes" id="UP000676386"/>
    </source>
</evidence>
<organism evidence="1 2">
    <name type="scientific">Chitinophaga hostae</name>
    <dbReference type="NCBI Taxonomy" id="2831022"/>
    <lineage>
        <taxon>Bacteria</taxon>
        <taxon>Pseudomonadati</taxon>
        <taxon>Bacteroidota</taxon>
        <taxon>Chitinophagia</taxon>
        <taxon>Chitinophagales</taxon>
        <taxon>Chitinophagaceae</taxon>
        <taxon>Chitinophaga</taxon>
    </lineage>
</organism>
<accession>A0ABS5J546</accession>
<sequence length="358" mass="42041">MKFFNLDLHATVIKDLMDTFEVLGHATDHWSISSHSWVHGWTVKDVEVVNQFTWKHLNENMCRRFYQRYKDVLSAYDGFIVTHTPAFALLYREFNKPIITVASTRYEAPFTLSKSNWNWLNSSMQELSQQHLISRVANNKYDQQYCELFTGLSWTHIPSYCGHVNTQWQLAFPSFLVDSKRFPLHLKNMNLVLKKNLGRFSWADLSKYSGIIVIPYNASLMSVFEYYTACIPLFFPSKKYSMELYRQYPDLGAFSEISWLQVSGISGQAALQPAQNDPNNYHSPEVLEQWISYSDWFDPEWMPHITYFDSFTDLEQKLKSADLESISEKMRQHNILRKQKIEALWRQQLNTLAANDGM</sequence>
<dbReference type="Proteomes" id="UP000676386">
    <property type="component" value="Unassembled WGS sequence"/>
</dbReference>
<proteinExistence type="predicted"/>
<evidence type="ECO:0000313" key="1">
    <source>
        <dbReference type="EMBL" id="MBS0030352.1"/>
    </source>
</evidence>
<protein>
    <submittedName>
        <fullName evidence="1">Uncharacterized protein</fullName>
    </submittedName>
</protein>
<name>A0ABS5J546_9BACT</name>
<gene>
    <name evidence="1" type="ORF">KE626_23705</name>
</gene>